<feature type="binding site" evidence="11">
    <location>
        <position position="94"/>
    </location>
    <ligand>
        <name>[4Fe-4S] cluster</name>
        <dbReference type="ChEBI" id="CHEBI:49883"/>
    </ligand>
</feature>
<dbReference type="EMBL" id="PECM01000008">
    <property type="protein sequence ID" value="TEA05413.1"/>
    <property type="molecule type" value="Genomic_DNA"/>
</dbReference>
<keyword evidence="9 11" id="KW-1015">Disulfide bond</keyword>
<comment type="PTM">
    <text evidence="11">The Fe-S cluster can be nitrosylated by nitric oxide (NO).</text>
</comment>
<dbReference type="InterPro" id="IPR034768">
    <property type="entry name" value="4FE4S_WBL"/>
</dbReference>
<evidence type="ECO:0000256" key="6">
    <source>
        <dbReference type="ARBA" id="ARBA00023014"/>
    </source>
</evidence>
<dbReference type="GO" id="GO:0003677">
    <property type="term" value="F:DNA binding"/>
    <property type="evidence" value="ECO:0007669"/>
    <property type="project" value="UniProtKB-UniRule"/>
</dbReference>
<evidence type="ECO:0000256" key="7">
    <source>
        <dbReference type="ARBA" id="ARBA00023015"/>
    </source>
</evidence>
<comment type="function">
    <text evidence="11">Acts as a transcriptional regulator. Probably redox-responsive. The apo- but not holo-form probably binds DNA.</text>
</comment>
<feature type="binding site" evidence="11">
    <location>
        <position position="91"/>
    </location>
    <ligand>
        <name>[4Fe-4S] cluster</name>
        <dbReference type="ChEBI" id="CHEBI:49883"/>
    </ligand>
</feature>
<dbReference type="EMBL" id="PECK01000003">
    <property type="protein sequence ID" value="TDZ96318.1"/>
    <property type="molecule type" value="Genomic_DNA"/>
</dbReference>
<comment type="similarity">
    <text evidence="2 11">Belongs to the WhiB family.</text>
</comment>
<keyword evidence="5 11" id="KW-0408">Iron</keyword>
<organism evidence="13 16">
    <name type="scientific">Mycobacteroides salmoniphilum</name>
    <dbReference type="NCBI Taxonomy" id="404941"/>
    <lineage>
        <taxon>Bacteria</taxon>
        <taxon>Bacillati</taxon>
        <taxon>Actinomycetota</taxon>
        <taxon>Actinomycetes</taxon>
        <taxon>Mycobacteriales</taxon>
        <taxon>Mycobacteriaceae</taxon>
        <taxon>Mycobacteroides</taxon>
    </lineage>
</organism>
<comment type="subcellular location">
    <subcellularLocation>
        <location evidence="1 11">Cytoplasm</location>
    </subcellularLocation>
</comment>
<dbReference type="PANTHER" id="PTHR38839">
    <property type="entry name" value="TRANSCRIPTIONAL REGULATOR WHID-RELATED"/>
    <property type="match status" value="1"/>
</dbReference>
<feature type="binding site" evidence="11">
    <location>
        <position position="100"/>
    </location>
    <ligand>
        <name>[4Fe-4S] cluster</name>
        <dbReference type="ChEBI" id="CHEBI:49883"/>
    </ligand>
</feature>
<reference evidence="15 16" key="1">
    <citation type="journal article" date="2019" name="Sci. Rep.">
        <title>Extended insight into the Mycobacterium chelonae-abscessus complex through whole genome sequencing of Mycobacterium salmoniphilum outbreak and Mycobacterium salmoniphilum-like strains.</title>
        <authorList>
            <person name="Behra P.R.K."/>
            <person name="Das S."/>
            <person name="Pettersson B.M.F."/>
            <person name="Shirreff L."/>
            <person name="DuCote T."/>
            <person name="Jacobsson K.G."/>
            <person name="Ennis D.G."/>
            <person name="Kirsebom L.A."/>
        </authorList>
    </citation>
    <scope>NUCLEOTIDE SEQUENCE [LARGE SCALE GENOMIC DNA]</scope>
    <source>
        <strain evidence="14 15">CCUG 60883</strain>
        <strain evidence="13 16">CCUG 60885</strain>
    </source>
</reference>
<dbReference type="GO" id="GO:0045892">
    <property type="term" value="P:negative regulation of DNA-templated transcription"/>
    <property type="evidence" value="ECO:0007669"/>
    <property type="project" value="TreeGrafter"/>
</dbReference>
<dbReference type="Pfam" id="PF19575">
    <property type="entry name" value="HTH_58"/>
    <property type="match status" value="1"/>
</dbReference>
<dbReference type="Proteomes" id="UP000294844">
    <property type="component" value="Unassembled WGS sequence"/>
</dbReference>
<dbReference type="GO" id="GO:0051539">
    <property type="term" value="F:4 iron, 4 sulfur cluster binding"/>
    <property type="evidence" value="ECO:0007669"/>
    <property type="project" value="UniProtKB-UniRule"/>
</dbReference>
<evidence type="ECO:0000256" key="1">
    <source>
        <dbReference type="ARBA" id="ARBA00004496"/>
    </source>
</evidence>
<keyword evidence="10 11" id="KW-0804">Transcription</keyword>
<dbReference type="InterPro" id="IPR003482">
    <property type="entry name" value="Whib"/>
</dbReference>
<dbReference type="HAMAP" id="MF_01479">
    <property type="entry name" value="WhiB"/>
    <property type="match status" value="1"/>
</dbReference>
<dbReference type="GO" id="GO:0005737">
    <property type="term" value="C:cytoplasm"/>
    <property type="evidence" value="ECO:0007669"/>
    <property type="project" value="UniProtKB-SubCell"/>
</dbReference>
<dbReference type="Proteomes" id="UP000295685">
    <property type="component" value="Unassembled WGS sequence"/>
</dbReference>
<feature type="binding site" evidence="11">
    <location>
        <position position="59"/>
    </location>
    <ligand>
        <name>[4Fe-4S] cluster</name>
        <dbReference type="ChEBI" id="CHEBI:49883"/>
    </ligand>
</feature>
<evidence type="ECO:0000256" key="11">
    <source>
        <dbReference type="HAMAP-Rule" id="MF_01479"/>
    </source>
</evidence>
<keyword evidence="4 11" id="KW-0479">Metal-binding</keyword>
<dbReference type="AlphaFoldDB" id="A0A4R8SH96"/>
<keyword evidence="11" id="KW-0963">Cytoplasm</keyword>
<accession>A0A4R8SH96</accession>
<evidence type="ECO:0000313" key="14">
    <source>
        <dbReference type="EMBL" id="TEA05413.1"/>
    </source>
</evidence>
<dbReference type="GO" id="GO:0046872">
    <property type="term" value="F:metal ion binding"/>
    <property type="evidence" value="ECO:0007669"/>
    <property type="project" value="UniProtKB-KW"/>
</dbReference>
<feature type="domain" description="4Fe-4S Wbl-type" evidence="12">
    <location>
        <begin position="58"/>
        <end position="124"/>
    </location>
</feature>
<dbReference type="InterPro" id="IPR045745">
    <property type="entry name" value="HTH_58_Actinobacteria-type"/>
</dbReference>
<evidence type="ECO:0000313" key="15">
    <source>
        <dbReference type="Proteomes" id="UP000294844"/>
    </source>
</evidence>
<evidence type="ECO:0000256" key="9">
    <source>
        <dbReference type="ARBA" id="ARBA00023157"/>
    </source>
</evidence>
<dbReference type="GO" id="GO:0035731">
    <property type="term" value="F:dinitrosyl-iron complex binding"/>
    <property type="evidence" value="ECO:0007669"/>
    <property type="project" value="UniProtKB-UniRule"/>
</dbReference>
<dbReference type="PROSITE" id="PS51674">
    <property type="entry name" value="4FE4S_WBL"/>
    <property type="match status" value="1"/>
</dbReference>
<comment type="caution">
    <text evidence="13">The sequence shown here is derived from an EMBL/GenBank/DDBJ whole genome shotgun (WGS) entry which is preliminary data.</text>
</comment>
<dbReference type="GO" id="GO:0047134">
    <property type="term" value="F:protein-disulfide reductase [NAD(P)H] activity"/>
    <property type="evidence" value="ECO:0007669"/>
    <property type="project" value="TreeGrafter"/>
</dbReference>
<evidence type="ECO:0000256" key="10">
    <source>
        <dbReference type="ARBA" id="ARBA00023163"/>
    </source>
</evidence>
<dbReference type="GO" id="GO:0045454">
    <property type="term" value="P:cell redox homeostasis"/>
    <property type="evidence" value="ECO:0007669"/>
    <property type="project" value="TreeGrafter"/>
</dbReference>
<keyword evidence="6 11" id="KW-0411">Iron-sulfur</keyword>
<sequence>MAPIRLLPNVSMVKAGDLRPRSAALSSLETADCPAYRERKLVMQSTDVPDSHWQTHGRCRHATVDPELFFACDRELRSVRRSREQQAKSICRRCPVAAVCLTYAVRTHQPYGIWGGATETERRRGQRTRRPPVVTPERAQIAAGYEAGASIRDLAASSGAPYSAIRGILLDAGVALRPCNGGAQNAHPPHSFAALPGPLDDHS</sequence>
<evidence type="ECO:0000313" key="16">
    <source>
        <dbReference type="Proteomes" id="UP000295685"/>
    </source>
</evidence>
<evidence type="ECO:0000256" key="8">
    <source>
        <dbReference type="ARBA" id="ARBA00023125"/>
    </source>
</evidence>
<name>A0A4R8SH96_9MYCO</name>
<evidence type="ECO:0000256" key="5">
    <source>
        <dbReference type="ARBA" id="ARBA00023004"/>
    </source>
</evidence>
<keyword evidence="15" id="KW-1185">Reference proteome</keyword>
<protein>
    <recommendedName>
        <fullName evidence="11">Transcriptional regulator WhiB</fullName>
    </recommendedName>
</protein>
<dbReference type="Pfam" id="PF02467">
    <property type="entry name" value="Whib"/>
    <property type="match status" value="1"/>
</dbReference>
<gene>
    <name evidence="13" type="primary">whiB3_2</name>
    <name evidence="11" type="synonym">whiB</name>
    <name evidence="14" type="ORF">CCUG60883_02718</name>
    <name evidence="13" type="ORF">CCUG60885_02461</name>
</gene>
<keyword evidence="8 11" id="KW-0238">DNA-binding</keyword>
<comment type="cofactor">
    <cofactor evidence="11">
        <name>[4Fe-4S] cluster</name>
        <dbReference type="ChEBI" id="CHEBI:49883"/>
    </cofactor>
    <text evidence="11">Binds 1 [4Fe-4S] cluster per subunit. Following nitrosylation of the [4Fe-4S] cluster binds 1 [4Fe-8(NO)] cluster per subunit.</text>
</comment>
<evidence type="ECO:0000313" key="13">
    <source>
        <dbReference type="EMBL" id="TDZ96318.1"/>
    </source>
</evidence>
<keyword evidence="7 11" id="KW-0805">Transcription regulation</keyword>
<evidence type="ECO:0000256" key="4">
    <source>
        <dbReference type="ARBA" id="ARBA00022723"/>
    </source>
</evidence>
<evidence type="ECO:0000256" key="3">
    <source>
        <dbReference type="ARBA" id="ARBA00022485"/>
    </source>
</evidence>
<evidence type="ECO:0000256" key="2">
    <source>
        <dbReference type="ARBA" id="ARBA00006597"/>
    </source>
</evidence>
<proteinExistence type="inferred from homology"/>
<keyword evidence="3 11" id="KW-0004">4Fe-4S</keyword>
<evidence type="ECO:0000259" key="12">
    <source>
        <dbReference type="PROSITE" id="PS51674"/>
    </source>
</evidence>
<comment type="PTM">
    <text evidence="11">Upon Fe-S cluster removal intramolecular disulfide bonds are formed.</text>
</comment>